<dbReference type="SUPFAM" id="SSF57889">
    <property type="entry name" value="Cysteine-rich domain"/>
    <property type="match status" value="1"/>
</dbReference>
<keyword evidence="5" id="KW-0862">Zinc</keyword>
<sequence length="506" mass="56647">MMKEVSLLQTLSHTNVIQYLGFIRTEEHLNIVLEFAENGSLMSTSKAFGAFPEKLVASFCVKILSGLEYLHANEVVHCDLKAANILTTKTGDVKLTDFGVSLNLKIKGADAGTVSGTPNWMAPEVIELKGASTKADIWSLGCTLVELVTGKPPYSDLIAMSAMFRIVEDEYPPLPENVSMEMQDFLVCCFQKDPKDRPTASQLKEHVWIKTNHKEKSTESTDEPNHNSEEEKLTESHPNENENKNKNENENENENESENEDQNQSQSQNENENENESEKMHKTSGNHIHNMACPLSDSVIENNGSVPSFVYSFSESDRDESRLSLNTEDEHETHRFIRTSFGKDLVECKVCKDLMTERAIFCEVCALICHEDCKRLAFSCPPTVNDHQPSYDVYNRNQERRPSLPGTLSRHQSKCVERGKGGSVGRNPSPPLQNHPQAESIRKYSKALGLTPQEQMALSANPALLSHTLAMEKIAGLNPIEGDKLTKRRLVGKKMNLHGDEQCIIT</sequence>
<feature type="region of interest" description="Disordered" evidence="7">
    <location>
        <begin position="196"/>
        <end position="291"/>
    </location>
</feature>
<gene>
    <name evidence="10" type="ORF">J3Q64DRAFT_1758121</name>
</gene>
<dbReference type="Proteomes" id="UP001448207">
    <property type="component" value="Unassembled WGS sequence"/>
</dbReference>
<evidence type="ECO:0000256" key="1">
    <source>
        <dbReference type="ARBA" id="ARBA00022679"/>
    </source>
</evidence>
<name>A0ABR3ARP6_PHYBL</name>
<feature type="compositionally biased region" description="Basic and acidic residues" evidence="7">
    <location>
        <begin position="196"/>
        <end position="249"/>
    </location>
</feature>
<dbReference type="PROSITE" id="PS50011">
    <property type="entry name" value="PROTEIN_KINASE_DOM"/>
    <property type="match status" value="1"/>
</dbReference>
<dbReference type="PROSITE" id="PS00479">
    <property type="entry name" value="ZF_DAG_PE_1"/>
    <property type="match status" value="1"/>
</dbReference>
<keyword evidence="1" id="KW-0808">Transferase</keyword>
<evidence type="ECO:0000313" key="10">
    <source>
        <dbReference type="EMBL" id="KAL0080936.1"/>
    </source>
</evidence>
<dbReference type="InterPro" id="IPR050538">
    <property type="entry name" value="MAP_kinase_kinase_kinase"/>
</dbReference>
<proteinExistence type="predicted"/>
<keyword evidence="3" id="KW-0547">Nucleotide-binding</keyword>
<dbReference type="InterPro" id="IPR001245">
    <property type="entry name" value="Ser-Thr/Tyr_kinase_cat_dom"/>
</dbReference>
<keyword evidence="2" id="KW-0479">Metal-binding</keyword>
<dbReference type="InterPro" id="IPR011009">
    <property type="entry name" value="Kinase-like_dom_sf"/>
</dbReference>
<evidence type="ECO:0000256" key="3">
    <source>
        <dbReference type="ARBA" id="ARBA00022741"/>
    </source>
</evidence>
<evidence type="ECO:0000259" key="8">
    <source>
        <dbReference type="PROSITE" id="PS50011"/>
    </source>
</evidence>
<evidence type="ECO:0000256" key="2">
    <source>
        <dbReference type="ARBA" id="ARBA00022723"/>
    </source>
</evidence>
<dbReference type="InterPro" id="IPR000719">
    <property type="entry name" value="Prot_kinase_dom"/>
</dbReference>
<dbReference type="PROSITE" id="PS50081">
    <property type="entry name" value="ZF_DAG_PE_2"/>
    <property type="match status" value="1"/>
</dbReference>
<evidence type="ECO:0000256" key="6">
    <source>
        <dbReference type="ARBA" id="ARBA00022840"/>
    </source>
</evidence>
<keyword evidence="11" id="KW-1185">Reference proteome</keyword>
<dbReference type="SMART" id="SM00220">
    <property type="entry name" value="S_TKc"/>
    <property type="match status" value="1"/>
</dbReference>
<reference evidence="10 11" key="1">
    <citation type="submission" date="2024-04" db="EMBL/GenBank/DDBJ databases">
        <title>Symmetric and asymmetric DNA N6-adenine methylation regulates different biological responses in Mucorales.</title>
        <authorList>
            <consortium name="Lawrence Berkeley National Laboratory"/>
            <person name="Lax C."/>
            <person name="Mondo S.J."/>
            <person name="Osorio-Concepcion M."/>
            <person name="Muszewska A."/>
            <person name="Corrochano-Luque M."/>
            <person name="Gutierrez G."/>
            <person name="Riley R."/>
            <person name="Lipzen A."/>
            <person name="Guo J."/>
            <person name="Hundley H."/>
            <person name="Amirebrahimi M."/>
            <person name="Ng V."/>
            <person name="Lorenzo-Gutierrez D."/>
            <person name="Binder U."/>
            <person name="Yang J."/>
            <person name="Song Y."/>
            <person name="Canovas D."/>
            <person name="Navarro E."/>
            <person name="Freitag M."/>
            <person name="Gabaldon T."/>
            <person name="Grigoriev I.V."/>
            <person name="Corrochano L.M."/>
            <person name="Nicolas F.E."/>
            <person name="Garre V."/>
        </authorList>
    </citation>
    <scope>NUCLEOTIDE SEQUENCE [LARGE SCALE GENOMIC DNA]</scope>
    <source>
        <strain evidence="10 11">L51</strain>
    </source>
</reference>
<dbReference type="Gene3D" id="1.10.510.10">
    <property type="entry name" value="Transferase(Phosphotransferase) domain 1"/>
    <property type="match status" value="1"/>
</dbReference>
<feature type="domain" description="Phorbol-ester/DAG-type" evidence="9">
    <location>
        <begin position="333"/>
        <end position="380"/>
    </location>
</feature>
<comment type="caution">
    <text evidence="10">The sequence shown here is derived from an EMBL/GenBank/DDBJ whole genome shotgun (WGS) entry which is preliminary data.</text>
</comment>
<dbReference type="InterPro" id="IPR046349">
    <property type="entry name" value="C1-like_sf"/>
</dbReference>
<dbReference type="InterPro" id="IPR002219">
    <property type="entry name" value="PKC_DAG/PE"/>
</dbReference>
<dbReference type="PANTHER" id="PTHR48016">
    <property type="entry name" value="MAP KINASE KINASE KINASE SSK2-RELATED-RELATED"/>
    <property type="match status" value="1"/>
</dbReference>
<evidence type="ECO:0000259" key="9">
    <source>
        <dbReference type="PROSITE" id="PS50081"/>
    </source>
</evidence>
<dbReference type="PANTHER" id="PTHR48016:SF4">
    <property type="entry name" value="PROTEIN KINASE DOMAIN-CONTAINING PROTEIN"/>
    <property type="match status" value="1"/>
</dbReference>
<dbReference type="InterPro" id="IPR008271">
    <property type="entry name" value="Ser/Thr_kinase_AS"/>
</dbReference>
<dbReference type="SUPFAM" id="SSF56112">
    <property type="entry name" value="Protein kinase-like (PK-like)"/>
    <property type="match status" value="1"/>
</dbReference>
<evidence type="ECO:0000256" key="5">
    <source>
        <dbReference type="ARBA" id="ARBA00022833"/>
    </source>
</evidence>
<dbReference type="EMBL" id="JBCLYO010000019">
    <property type="protein sequence ID" value="KAL0080936.1"/>
    <property type="molecule type" value="Genomic_DNA"/>
</dbReference>
<dbReference type="PROSITE" id="PS00108">
    <property type="entry name" value="PROTEIN_KINASE_ST"/>
    <property type="match status" value="1"/>
</dbReference>
<dbReference type="Gene3D" id="3.30.60.20">
    <property type="match status" value="1"/>
</dbReference>
<evidence type="ECO:0000256" key="4">
    <source>
        <dbReference type="ARBA" id="ARBA00022777"/>
    </source>
</evidence>
<evidence type="ECO:0000313" key="11">
    <source>
        <dbReference type="Proteomes" id="UP001448207"/>
    </source>
</evidence>
<dbReference type="Pfam" id="PF00069">
    <property type="entry name" value="Pkinase"/>
    <property type="match status" value="1"/>
</dbReference>
<feature type="domain" description="Protein kinase" evidence="8">
    <location>
        <begin position="1"/>
        <end position="209"/>
    </location>
</feature>
<protein>
    <submittedName>
        <fullName evidence="10">Kinase-like domain-containing protein</fullName>
    </submittedName>
</protein>
<accession>A0ABR3ARP6</accession>
<dbReference type="PRINTS" id="PR00109">
    <property type="entry name" value="TYRKINASE"/>
</dbReference>
<keyword evidence="4" id="KW-0418">Kinase</keyword>
<organism evidence="10 11">
    <name type="scientific">Phycomyces blakesleeanus</name>
    <dbReference type="NCBI Taxonomy" id="4837"/>
    <lineage>
        <taxon>Eukaryota</taxon>
        <taxon>Fungi</taxon>
        <taxon>Fungi incertae sedis</taxon>
        <taxon>Mucoromycota</taxon>
        <taxon>Mucoromycotina</taxon>
        <taxon>Mucoromycetes</taxon>
        <taxon>Mucorales</taxon>
        <taxon>Phycomycetaceae</taxon>
        <taxon>Phycomyces</taxon>
    </lineage>
</organism>
<keyword evidence="6" id="KW-0067">ATP-binding</keyword>
<dbReference type="SMART" id="SM00109">
    <property type="entry name" value="C1"/>
    <property type="match status" value="1"/>
</dbReference>
<evidence type="ECO:0000256" key="7">
    <source>
        <dbReference type="SAM" id="MobiDB-lite"/>
    </source>
</evidence>
<feature type="region of interest" description="Disordered" evidence="7">
    <location>
        <begin position="397"/>
        <end position="437"/>
    </location>
</feature>
<feature type="compositionally biased region" description="Acidic residues" evidence="7">
    <location>
        <begin position="250"/>
        <end position="261"/>
    </location>
</feature>